<dbReference type="RefSeq" id="WP_168511603.1">
    <property type="nucleotide sequence ID" value="NZ_JAAXLS010000002.1"/>
</dbReference>
<proteinExistence type="predicted"/>
<accession>A0ABX1J143</accession>
<organism evidence="1 2">
    <name type="scientific">Amycolatopsis acididurans</name>
    <dbReference type="NCBI Taxonomy" id="2724524"/>
    <lineage>
        <taxon>Bacteria</taxon>
        <taxon>Bacillati</taxon>
        <taxon>Actinomycetota</taxon>
        <taxon>Actinomycetes</taxon>
        <taxon>Pseudonocardiales</taxon>
        <taxon>Pseudonocardiaceae</taxon>
        <taxon>Amycolatopsis</taxon>
    </lineage>
</organism>
<keyword evidence="2" id="KW-1185">Reference proteome</keyword>
<evidence type="ECO:0000313" key="1">
    <source>
        <dbReference type="EMBL" id="NKQ52070.1"/>
    </source>
</evidence>
<dbReference type="EMBL" id="JAAXLS010000002">
    <property type="protein sequence ID" value="NKQ52070.1"/>
    <property type="molecule type" value="Genomic_DNA"/>
</dbReference>
<name>A0ABX1J143_9PSEU</name>
<sequence>MADDIVTANEMLLDRQIYDRDGVEVGKVDDIEVTIPGDGGTPVLTALLCGPTALGPRLGGRLGMWWTAIGRRLRPNDELYPVRIPAELVTRFDRHEVRLRAPAGELPTERLREWTREHIVRRIPGSH</sequence>
<gene>
    <name evidence="1" type="ORF">HFP15_04160</name>
</gene>
<evidence type="ECO:0008006" key="3">
    <source>
        <dbReference type="Google" id="ProtNLM"/>
    </source>
</evidence>
<protein>
    <recommendedName>
        <fullName evidence="3">PRC-barrel domain containing protein</fullName>
    </recommendedName>
</protein>
<reference evidence="1 2" key="1">
    <citation type="submission" date="2020-04" db="EMBL/GenBank/DDBJ databases">
        <title>Novel species.</title>
        <authorList>
            <person name="Teo W.F.A."/>
            <person name="Lipun K."/>
            <person name="Srisuk N."/>
            <person name="Duangmal K."/>
        </authorList>
    </citation>
    <scope>NUCLEOTIDE SEQUENCE [LARGE SCALE GENOMIC DNA]</scope>
    <source>
        <strain evidence="1 2">K13G38</strain>
    </source>
</reference>
<comment type="caution">
    <text evidence="1">The sequence shown here is derived from an EMBL/GenBank/DDBJ whole genome shotgun (WGS) entry which is preliminary data.</text>
</comment>
<dbReference type="Proteomes" id="UP000715441">
    <property type="component" value="Unassembled WGS sequence"/>
</dbReference>
<evidence type="ECO:0000313" key="2">
    <source>
        <dbReference type="Proteomes" id="UP000715441"/>
    </source>
</evidence>